<evidence type="ECO:0000313" key="2">
    <source>
        <dbReference type="EMBL" id="CAK8991067.1"/>
    </source>
</evidence>
<reference evidence="3 4" key="1">
    <citation type="submission" date="2024-02" db="EMBL/GenBank/DDBJ databases">
        <authorList>
            <person name="Chen Y."/>
            <person name="Shah S."/>
            <person name="Dougan E. K."/>
            <person name="Thang M."/>
            <person name="Chan C."/>
        </authorList>
    </citation>
    <scope>NUCLEOTIDE SEQUENCE [LARGE SCALE GENOMIC DNA]</scope>
</reference>
<evidence type="ECO:0000256" key="1">
    <source>
        <dbReference type="SAM" id="MobiDB-lite"/>
    </source>
</evidence>
<dbReference type="EMBL" id="CAXAMM010001225">
    <property type="protein sequence ID" value="CAK8991067.1"/>
    <property type="molecule type" value="Genomic_DNA"/>
</dbReference>
<gene>
    <name evidence="2" type="ORF">SCF082_LOCUS2502</name>
    <name evidence="3" type="ORF">SCF082_LOCUS3286</name>
</gene>
<dbReference type="InterPro" id="IPR029063">
    <property type="entry name" value="SAM-dependent_MTases_sf"/>
</dbReference>
<sequence length="1114" mass="122949">MKRPEAQLRQWYCIADGLVASSKEPTGGDDESNECLLQTESEGEVLAETPSGSEACQTEFDDGSDAPPRADADASEASEQEVLLSSDAEVEEKKSVDLLVGGFPCVDVSTLTTTPGSVIDGSCSSGKGFLGVEEFARKRRYEKIRKRLDALGYAISADVYNTAEFGLPQQRGEPVALLVLLNMPPKKKQRTSKVTSGMPVLEKASDVHAVCAELKDWICEAYQGRHGFPDAKKFPMESGGSLLEVVQRCWSDEESLMANSFEFCKVIGIVKADSTEDEFSERSGLQLLVLTLHQGSSLGMRLLGEDECDMSTEHFGQFRFDDGGMRGLAAALCWCGLVYHVVPTAPDQLAGEAVVRLVRGLLEIPTYHRAQCPDQSAAMISRIIKQNVDSKVQSVSSFEWSQILASMAKSGEKITLSEAIEMYNGSAEISDRTGAGSLILDLKKQYAIRHWLEATCEAAKAEVEISLRDSPFQFGPWGETLSIMKVLFLNSTVNLLCLPDSSMVPASGEPSVALDWSLVMTPVSQEILFARIRLHYEKATAIIESPSDRRKYRLSEDELLNLRNVVTLYASIRDFLKARLRNFEEYDKLMRTTSIKDEDFRDVMESRPSRRFSSGRMICNVDAQNDNQWVNASELGVAGRPLALESLVLPLSKDILVPESLSAEDDLKQAERQRPSTETCSAQKGVKKWIGLLKSGLTMPGTSFLKGKTVVLLNITGYIEDAGCAALELRLENSELKGGFKTGNLYYQSVWWLNKDSYGHARLQREVTDAWVARRFSHGGHQFTAQAPELTAAEISAIPGASPDAQDHLKLEVMERGSGPGSYAIKVDEHKYWSMQTGEILQQYQDLREQNANLMTQLFGQAPSASTSAASREEDEVATVEPATSGEDSEFDSIAKLDEAIGIEAKCNSEIANIELVMGKNKSVWLVASQDKVVAKHQLLGGFGTGQWVAETDCSEGIAFKMEEGDQTMVQIDESSFSSADAQGFSTQTLYKMLVRSEREKGVVEHKLSFLNIKRKADSALELGSDGFEVGAKCAMKFRCMRDPRQVGSGQEERITAKNFFSKVSNVKFNNYALMIFRFGFERVGATWKVQRPYTVAKRGITLKKGKPFKITQD</sequence>
<feature type="region of interest" description="Disordered" evidence="1">
    <location>
        <begin position="864"/>
        <end position="888"/>
    </location>
</feature>
<dbReference type="SUPFAM" id="SSF53335">
    <property type="entry name" value="S-adenosyl-L-methionine-dependent methyltransferases"/>
    <property type="match status" value="1"/>
</dbReference>
<feature type="region of interest" description="Disordered" evidence="1">
    <location>
        <begin position="40"/>
        <end position="78"/>
    </location>
</feature>
<dbReference type="EMBL" id="CAXAMM010001669">
    <property type="protein sequence ID" value="CAK8992937.1"/>
    <property type="molecule type" value="Genomic_DNA"/>
</dbReference>
<organism evidence="3 4">
    <name type="scientific">Durusdinium trenchii</name>
    <dbReference type="NCBI Taxonomy" id="1381693"/>
    <lineage>
        <taxon>Eukaryota</taxon>
        <taxon>Sar</taxon>
        <taxon>Alveolata</taxon>
        <taxon>Dinophyceae</taxon>
        <taxon>Suessiales</taxon>
        <taxon>Symbiodiniaceae</taxon>
        <taxon>Durusdinium</taxon>
    </lineage>
</organism>
<evidence type="ECO:0000313" key="4">
    <source>
        <dbReference type="Proteomes" id="UP001642464"/>
    </source>
</evidence>
<dbReference type="Proteomes" id="UP001642464">
    <property type="component" value="Unassembled WGS sequence"/>
</dbReference>
<evidence type="ECO:0000313" key="3">
    <source>
        <dbReference type="EMBL" id="CAK8992937.1"/>
    </source>
</evidence>
<comment type="caution">
    <text evidence="3">The sequence shown here is derived from an EMBL/GenBank/DDBJ whole genome shotgun (WGS) entry which is preliminary data.</text>
</comment>
<accession>A0ABP0HRV2</accession>
<name>A0ABP0HRV2_9DINO</name>
<keyword evidence="4" id="KW-1185">Reference proteome</keyword>
<protein>
    <submittedName>
        <fullName evidence="3">Uncharacterized protein</fullName>
    </submittedName>
</protein>
<proteinExistence type="predicted"/>
<dbReference type="Gene3D" id="3.40.50.150">
    <property type="entry name" value="Vaccinia Virus protein VP39"/>
    <property type="match status" value="1"/>
</dbReference>